<dbReference type="InterPro" id="IPR013922">
    <property type="entry name" value="Cyclin_PHO80-like"/>
</dbReference>
<feature type="compositionally biased region" description="Basic and acidic residues" evidence="1">
    <location>
        <begin position="204"/>
        <end position="216"/>
    </location>
</feature>
<evidence type="ECO:0008006" key="4">
    <source>
        <dbReference type="Google" id="ProtNLM"/>
    </source>
</evidence>
<dbReference type="OrthoDB" id="337735at2759"/>
<proteinExistence type="predicted"/>
<reference evidence="2" key="1">
    <citation type="submission" date="2019-06" db="EMBL/GenBank/DDBJ databases">
        <authorList>
            <person name="Zheng W."/>
        </authorList>
    </citation>
    <scope>NUCLEOTIDE SEQUENCE</scope>
    <source>
        <strain evidence="2">QDHG01</strain>
    </source>
</reference>
<dbReference type="GO" id="GO:0019901">
    <property type="term" value="F:protein kinase binding"/>
    <property type="evidence" value="ECO:0007669"/>
    <property type="project" value="InterPro"/>
</dbReference>
<feature type="region of interest" description="Disordered" evidence="1">
    <location>
        <begin position="574"/>
        <end position="607"/>
    </location>
</feature>
<organism evidence="2 3">
    <name type="scientific">Halteria grandinella</name>
    <dbReference type="NCBI Taxonomy" id="5974"/>
    <lineage>
        <taxon>Eukaryota</taxon>
        <taxon>Sar</taxon>
        <taxon>Alveolata</taxon>
        <taxon>Ciliophora</taxon>
        <taxon>Intramacronucleata</taxon>
        <taxon>Spirotrichea</taxon>
        <taxon>Stichotrichia</taxon>
        <taxon>Sporadotrichida</taxon>
        <taxon>Halteriidae</taxon>
        <taxon>Halteria</taxon>
    </lineage>
</organism>
<sequence>MNNIMEGSVHQLQRSRLFNLKFAGYYYYNNVLNFNRIQFIQYFFKESPRITRYLYIRTIKEMNSSSASITPVIEESYIVSKSHQGQINTPFDGQTNPTFLSMKGGEGVRPEEEQVCQDESESRRWVRVMIPKSQAKIVTDEELLKLQVEAIAKLFRRRIASKDSFFKMNTPLQGQDGSKASTRKSSSTSGEVPNDGGNGNCDNEDNHDFVDGDTQHSKKKKSMRKASASLSPFDIKLNKELGSISPTDVYRRQAYTPTISPQSQNAQEYQKAHLNVDSLNQLEKLGEKQILQLLNRFKSQFSVENEILIAALIYIDRVLEMNEDWLEIDDINETGFMLASLALATKFYDDKFERFTKFSTLIGHSCRHLEKGYSRCGHTQEVIKPFQKRCMRLMQDQFLQLIDFKMLITEEEYQQMYSRVKRQITSKYAKIGLVVVQGSRIKRKESAIEDQRESGSKDPSPNQQSKLLQVPSSQRLNQKQIIDQEQMHGKSSTSPINTVRKTKGPGSGGNSDRSDHAISPLVKQAFIESVSFEGNSSQSSNSSSGSYRMKTCDLERRIGEEKSCNQKVMRSLIKQQKPKDSSIDEEIQVKKVSPHKNGSNKSGCAIF</sequence>
<comment type="caution">
    <text evidence="2">The sequence shown here is derived from an EMBL/GenBank/DDBJ whole genome shotgun (WGS) entry which is preliminary data.</text>
</comment>
<dbReference type="PANTHER" id="PTHR15615">
    <property type="match status" value="1"/>
</dbReference>
<evidence type="ECO:0000313" key="2">
    <source>
        <dbReference type="EMBL" id="TNV74291.1"/>
    </source>
</evidence>
<feature type="compositionally biased region" description="Polar residues" evidence="1">
    <location>
        <begin position="596"/>
        <end position="607"/>
    </location>
</feature>
<keyword evidence="3" id="KW-1185">Reference proteome</keyword>
<dbReference type="Proteomes" id="UP000785679">
    <property type="component" value="Unassembled WGS sequence"/>
</dbReference>
<feature type="region of interest" description="Disordered" evidence="1">
    <location>
        <begin position="444"/>
        <end position="516"/>
    </location>
</feature>
<evidence type="ECO:0000313" key="3">
    <source>
        <dbReference type="Proteomes" id="UP000785679"/>
    </source>
</evidence>
<feature type="compositionally biased region" description="Low complexity" evidence="1">
    <location>
        <begin position="178"/>
        <end position="189"/>
    </location>
</feature>
<feature type="compositionally biased region" description="Polar residues" evidence="1">
    <location>
        <begin position="457"/>
        <end position="499"/>
    </location>
</feature>
<gene>
    <name evidence="2" type="ORF">FGO68_gene7347</name>
</gene>
<dbReference type="AlphaFoldDB" id="A0A8J8NGR4"/>
<evidence type="ECO:0000256" key="1">
    <source>
        <dbReference type="SAM" id="MobiDB-lite"/>
    </source>
</evidence>
<feature type="region of interest" description="Disordered" evidence="1">
    <location>
        <begin position="168"/>
        <end position="225"/>
    </location>
</feature>
<protein>
    <recommendedName>
        <fullName evidence="4">Cyclin N-terminal domain-containing protein</fullName>
    </recommendedName>
</protein>
<dbReference type="Gene3D" id="1.10.472.10">
    <property type="entry name" value="Cyclin-like"/>
    <property type="match status" value="1"/>
</dbReference>
<name>A0A8J8NGR4_HALGN</name>
<dbReference type="EMBL" id="RRYP01017179">
    <property type="protein sequence ID" value="TNV74291.1"/>
    <property type="molecule type" value="Genomic_DNA"/>
</dbReference>
<dbReference type="PANTHER" id="PTHR15615:SF108">
    <property type="entry name" value="PROTEIN CNPPD1"/>
    <property type="match status" value="1"/>
</dbReference>
<accession>A0A8J8NGR4</accession>
<feature type="compositionally biased region" description="Basic and acidic residues" evidence="1">
    <location>
        <begin position="444"/>
        <end position="456"/>
    </location>
</feature>
<dbReference type="Pfam" id="PF08613">
    <property type="entry name" value="Cyclin"/>
    <property type="match status" value="1"/>
</dbReference>